<keyword evidence="5" id="KW-1185">Reference proteome</keyword>
<dbReference type="Pfam" id="PF00072">
    <property type="entry name" value="Response_reg"/>
    <property type="match status" value="1"/>
</dbReference>
<proteinExistence type="predicted"/>
<accession>A0ABT0Y687</accession>
<dbReference type="SMART" id="SM00448">
    <property type="entry name" value="REC"/>
    <property type="match status" value="1"/>
</dbReference>
<dbReference type="EMBL" id="JAMQOL010000035">
    <property type="protein sequence ID" value="MCM4080839.1"/>
    <property type="molecule type" value="Genomic_DNA"/>
</dbReference>
<keyword evidence="1 2" id="KW-0597">Phosphoprotein</keyword>
<feature type="domain" description="Response regulatory" evidence="3">
    <location>
        <begin position="5"/>
        <end position="121"/>
    </location>
</feature>
<dbReference type="SUPFAM" id="SSF52172">
    <property type="entry name" value="CheY-like"/>
    <property type="match status" value="1"/>
</dbReference>
<evidence type="ECO:0000256" key="2">
    <source>
        <dbReference type="PROSITE-ProRule" id="PRU00169"/>
    </source>
</evidence>
<dbReference type="Proteomes" id="UP001523216">
    <property type="component" value="Unassembled WGS sequence"/>
</dbReference>
<dbReference type="InterPro" id="IPR011006">
    <property type="entry name" value="CheY-like_superfamily"/>
</dbReference>
<sequence>MTTDLILVADDDSDIRDLLTVTLESAGFRAVAAKDGHTAARILTVAKPAGLITDIQMPAVDGLELCRHARLDPAGRTMAIVVMSANTHAYAAEAGLDAGADRYLAKPLSPGRLVAEMRELLATR</sequence>
<comment type="caution">
    <text evidence="4">The sequence shown here is derived from an EMBL/GenBank/DDBJ whole genome shotgun (WGS) entry which is preliminary data.</text>
</comment>
<protein>
    <submittedName>
        <fullName evidence="4">Response regulator</fullName>
    </submittedName>
</protein>
<dbReference type="Gene3D" id="3.40.50.2300">
    <property type="match status" value="1"/>
</dbReference>
<evidence type="ECO:0000313" key="4">
    <source>
        <dbReference type="EMBL" id="MCM4080839.1"/>
    </source>
</evidence>
<evidence type="ECO:0000313" key="5">
    <source>
        <dbReference type="Proteomes" id="UP001523216"/>
    </source>
</evidence>
<name>A0ABT0Y687_9ACTN</name>
<organism evidence="4 5">
    <name type="scientific">Paractinoplanes hotanensis</name>
    <dbReference type="NCBI Taxonomy" id="2906497"/>
    <lineage>
        <taxon>Bacteria</taxon>
        <taxon>Bacillati</taxon>
        <taxon>Actinomycetota</taxon>
        <taxon>Actinomycetes</taxon>
        <taxon>Micromonosporales</taxon>
        <taxon>Micromonosporaceae</taxon>
        <taxon>Paractinoplanes</taxon>
    </lineage>
</organism>
<gene>
    <name evidence="4" type="ORF">LXN57_25005</name>
</gene>
<dbReference type="RefSeq" id="WP_251800615.1">
    <property type="nucleotide sequence ID" value="NZ_JAMQOL010000035.1"/>
</dbReference>
<evidence type="ECO:0000256" key="1">
    <source>
        <dbReference type="ARBA" id="ARBA00022553"/>
    </source>
</evidence>
<feature type="modified residue" description="4-aspartylphosphate" evidence="2">
    <location>
        <position position="54"/>
    </location>
</feature>
<dbReference type="PANTHER" id="PTHR44591">
    <property type="entry name" value="STRESS RESPONSE REGULATOR PROTEIN 1"/>
    <property type="match status" value="1"/>
</dbReference>
<dbReference type="PANTHER" id="PTHR44591:SF3">
    <property type="entry name" value="RESPONSE REGULATORY DOMAIN-CONTAINING PROTEIN"/>
    <property type="match status" value="1"/>
</dbReference>
<dbReference type="PROSITE" id="PS50110">
    <property type="entry name" value="RESPONSE_REGULATORY"/>
    <property type="match status" value="1"/>
</dbReference>
<reference evidence="4 5" key="1">
    <citation type="submission" date="2022-06" db="EMBL/GenBank/DDBJ databases">
        <title>Actinoplanes abujensis sp. nov., isolated from Nigerian arid soil.</title>
        <authorList>
            <person name="Ding P."/>
        </authorList>
    </citation>
    <scope>NUCLEOTIDE SEQUENCE [LARGE SCALE GENOMIC DNA]</scope>
    <source>
        <strain evidence="5">TRM88002</strain>
    </source>
</reference>
<dbReference type="InterPro" id="IPR001789">
    <property type="entry name" value="Sig_transdc_resp-reg_receiver"/>
</dbReference>
<evidence type="ECO:0000259" key="3">
    <source>
        <dbReference type="PROSITE" id="PS50110"/>
    </source>
</evidence>
<dbReference type="InterPro" id="IPR050595">
    <property type="entry name" value="Bact_response_regulator"/>
</dbReference>